<proteinExistence type="predicted"/>
<protein>
    <submittedName>
        <fullName evidence="1">Uncharacterized protein</fullName>
    </submittedName>
</protein>
<dbReference type="EMBL" id="BARW01024108">
    <property type="protein sequence ID" value="GAI88839.1"/>
    <property type="molecule type" value="Genomic_DNA"/>
</dbReference>
<sequence length="104" mass="10686">MAKLLAEEVSLIDVAEIAGDAAHRTATTPFGAPPGKGVRYVGRSVPWKFNFAAAPAAVRAGLDKAIGISRGCAGVRGIAINPITHETVPAKVICQLRAAGKVRA</sequence>
<reference evidence="1" key="1">
    <citation type="journal article" date="2014" name="Front. Microbiol.">
        <title>High frequency of phylogenetically diverse reductive dehalogenase-homologous genes in deep subseafloor sedimentary metagenomes.</title>
        <authorList>
            <person name="Kawai M."/>
            <person name="Futagami T."/>
            <person name="Toyoda A."/>
            <person name="Takaki Y."/>
            <person name="Nishi S."/>
            <person name="Hori S."/>
            <person name="Arai W."/>
            <person name="Tsubouchi T."/>
            <person name="Morono Y."/>
            <person name="Uchiyama I."/>
            <person name="Ito T."/>
            <person name="Fujiyama A."/>
            <person name="Inagaki F."/>
            <person name="Takami H."/>
        </authorList>
    </citation>
    <scope>NUCLEOTIDE SEQUENCE</scope>
    <source>
        <strain evidence="1">Expedition CK06-06</strain>
    </source>
</reference>
<comment type="caution">
    <text evidence="1">The sequence shown here is derived from an EMBL/GenBank/DDBJ whole genome shotgun (WGS) entry which is preliminary data.</text>
</comment>
<evidence type="ECO:0000313" key="1">
    <source>
        <dbReference type="EMBL" id="GAI88839.1"/>
    </source>
</evidence>
<name>X1U930_9ZZZZ</name>
<gene>
    <name evidence="1" type="ORF">S12H4_39819</name>
</gene>
<dbReference type="AlphaFoldDB" id="X1U930"/>
<accession>X1U930</accession>
<organism evidence="1">
    <name type="scientific">marine sediment metagenome</name>
    <dbReference type="NCBI Taxonomy" id="412755"/>
    <lineage>
        <taxon>unclassified sequences</taxon>
        <taxon>metagenomes</taxon>
        <taxon>ecological metagenomes</taxon>
    </lineage>
</organism>